<dbReference type="CDD" id="cd04730">
    <property type="entry name" value="NPD_like"/>
    <property type="match status" value="1"/>
</dbReference>
<evidence type="ECO:0000256" key="2">
    <source>
        <dbReference type="ARBA" id="ARBA00022643"/>
    </source>
</evidence>
<dbReference type="AlphaFoldDB" id="A0A8H5LXZ8"/>
<evidence type="ECO:0008006" key="6">
    <source>
        <dbReference type="Google" id="ProtNLM"/>
    </source>
</evidence>
<proteinExistence type="predicted"/>
<dbReference type="InterPro" id="IPR013785">
    <property type="entry name" value="Aldolase_TIM"/>
</dbReference>
<comment type="caution">
    <text evidence="4">The sequence shown here is derived from an EMBL/GenBank/DDBJ whole genome shotgun (WGS) entry which is preliminary data.</text>
</comment>
<evidence type="ECO:0000256" key="3">
    <source>
        <dbReference type="ARBA" id="ARBA00023002"/>
    </source>
</evidence>
<evidence type="ECO:0000313" key="4">
    <source>
        <dbReference type="EMBL" id="KAF5373506.1"/>
    </source>
</evidence>
<dbReference type="EMBL" id="JAACJN010000105">
    <property type="protein sequence ID" value="KAF5373506.1"/>
    <property type="molecule type" value="Genomic_DNA"/>
</dbReference>
<evidence type="ECO:0000256" key="1">
    <source>
        <dbReference type="ARBA" id="ARBA00022630"/>
    </source>
</evidence>
<dbReference type="SUPFAM" id="SSF51412">
    <property type="entry name" value="Inosine monophosphate dehydrogenase (IMPDH)"/>
    <property type="match status" value="1"/>
</dbReference>
<keyword evidence="3" id="KW-0560">Oxidoreductase</keyword>
<protein>
    <recommendedName>
        <fullName evidence="6">Nitronate monooxygenase domain-containing protein</fullName>
    </recommendedName>
</protein>
<sequence>MKTKLTQLLGIQIPVVTAPMYYATTPSMAAAATEAGAFGFIAAGFTSSSTLVDELQTVRSILGTPSKSDPIPVGVGFLGWILDRTEISDDPRIPPVLAEQPAAIWFAFGVDLGKYVSEVRAYDATREHKTIIFVIITTVNEALQAANEWGVDVLVVQGNEAGGHGREGGPALSMLLPAVLEAVPSGPIILAAGGVSTGSQVASLLVMGADGVVLGSRLLGTPECMYPENAKEVILHSGLNSTIRSGVFDEINQTSFWPKGYDGRAVINDVVNDEKAALALEERLERFEKSKKNGELSRLIIWAGDAIAFIKDSADTKVCLLDYFSKCLTLAPQTIIHQLHNDAVSIIKQATKILDQ</sequence>
<reference evidence="4 5" key="1">
    <citation type="journal article" date="2020" name="ISME J.">
        <title>Uncovering the hidden diversity of litter-decomposition mechanisms in mushroom-forming fungi.</title>
        <authorList>
            <person name="Floudas D."/>
            <person name="Bentzer J."/>
            <person name="Ahren D."/>
            <person name="Johansson T."/>
            <person name="Persson P."/>
            <person name="Tunlid A."/>
        </authorList>
    </citation>
    <scope>NUCLEOTIDE SEQUENCE [LARGE SCALE GENOMIC DNA]</scope>
    <source>
        <strain evidence="4 5">CBS 406.79</strain>
    </source>
</reference>
<dbReference type="Gene3D" id="3.20.20.70">
    <property type="entry name" value="Aldolase class I"/>
    <property type="match status" value="1"/>
</dbReference>
<accession>A0A8H5LXZ8</accession>
<gene>
    <name evidence="4" type="ORF">D9757_010493</name>
</gene>
<dbReference type="GO" id="GO:0018580">
    <property type="term" value="F:nitronate monooxygenase activity"/>
    <property type="evidence" value="ECO:0007669"/>
    <property type="project" value="InterPro"/>
</dbReference>
<name>A0A8H5LXZ8_9AGAR</name>
<dbReference type="Pfam" id="PF03060">
    <property type="entry name" value="NMO"/>
    <property type="match status" value="2"/>
</dbReference>
<keyword evidence="1" id="KW-0285">Flavoprotein</keyword>
<keyword evidence="5" id="KW-1185">Reference proteome</keyword>
<evidence type="ECO:0000313" key="5">
    <source>
        <dbReference type="Proteomes" id="UP000518752"/>
    </source>
</evidence>
<dbReference type="OrthoDB" id="2349068at2759"/>
<dbReference type="Proteomes" id="UP000518752">
    <property type="component" value="Unassembled WGS sequence"/>
</dbReference>
<keyword evidence="2" id="KW-0288">FMN</keyword>
<dbReference type="PANTHER" id="PTHR32332">
    <property type="entry name" value="2-NITROPROPANE DIOXYGENASE"/>
    <property type="match status" value="1"/>
</dbReference>
<organism evidence="4 5">
    <name type="scientific">Collybiopsis confluens</name>
    <dbReference type="NCBI Taxonomy" id="2823264"/>
    <lineage>
        <taxon>Eukaryota</taxon>
        <taxon>Fungi</taxon>
        <taxon>Dikarya</taxon>
        <taxon>Basidiomycota</taxon>
        <taxon>Agaricomycotina</taxon>
        <taxon>Agaricomycetes</taxon>
        <taxon>Agaricomycetidae</taxon>
        <taxon>Agaricales</taxon>
        <taxon>Marasmiineae</taxon>
        <taxon>Omphalotaceae</taxon>
        <taxon>Collybiopsis</taxon>
    </lineage>
</organism>
<dbReference type="InterPro" id="IPR004136">
    <property type="entry name" value="NMO"/>
</dbReference>